<dbReference type="STRING" id="290397.Adeh_3712"/>
<dbReference type="OrthoDB" id="1013043at2"/>
<dbReference type="eggNOG" id="COG1164">
    <property type="taxonomic scope" value="Bacteria"/>
</dbReference>
<dbReference type="SUPFAM" id="SSF55486">
    <property type="entry name" value="Metalloproteases ('zincins'), catalytic domain"/>
    <property type="match status" value="1"/>
</dbReference>
<dbReference type="Proteomes" id="UP000001935">
    <property type="component" value="Chromosome"/>
</dbReference>
<evidence type="ECO:0000313" key="3">
    <source>
        <dbReference type="Proteomes" id="UP000001935"/>
    </source>
</evidence>
<feature type="region of interest" description="Disordered" evidence="1">
    <location>
        <begin position="286"/>
        <end position="305"/>
    </location>
</feature>
<dbReference type="EMBL" id="CP000251">
    <property type="protein sequence ID" value="ABC83478.1"/>
    <property type="molecule type" value="Genomic_DNA"/>
</dbReference>
<dbReference type="AlphaFoldDB" id="Q2IFX0"/>
<gene>
    <name evidence="2" type="ordered locus">Adeh_3712</name>
</gene>
<accession>Q2IFX0</accession>
<evidence type="ECO:0008006" key="4">
    <source>
        <dbReference type="Google" id="ProtNLM"/>
    </source>
</evidence>
<name>Q2IFX0_ANADE</name>
<dbReference type="RefSeq" id="WP_011422760.1">
    <property type="nucleotide sequence ID" value="NC_007760.1"/>
</dbReference>
<proteinExistence type="predicted"/>
<organism evidence="2 3">
    <name type="scientific">Anaeromyxobacter dehalogenans (strain 2CP-C)</name>
    <dbReference type="NCBI Taxonomy" id="290397"/>
    <lineage>
        <taxon>Bacteria</taxon>
        <taxon>Pseudomonadati</taxon>
        <taxon>Myxococcota</taxon>
        <taxon>Myxococcia</taxon>
        <taxon>Myxococcales</taxon>
        <taxon>Cystobacterineae</taxon>
        <taxon>Anaeromyxobacteraceae</taxon>
        <taxon>Anaeromyxobacter</taxon>
    </lineage>
</organism>
<dbReference type="KEGG" id="ade:Adeh_3712"/>
<dbReference type="HOGENOM" id="CLU_410878_0_0_7"/>
<evidence type="ECO:0000256" key="1">
    <source>
        <dbReference type="SAM" id="MobiDB-lite"/>
    </source>
</evidence>
<feature type="compositionally biased region" description="Basic and acidic residues" evidence="1">
    <location>
        <begin position="295"/>
        <end position="305"/>
    </location>
</feature>
<protein>
    <recommendedName>
        <fullName evidence="4">M3 family oligoendopeptidase</fullName>
    </recommendedName>
</protein>
<sequence>MSLAAATLVALAMTAAPKPPPALARAVERCTAALVAKHGEPERDRAARGAAQAAAFWRPADGDAKAFEALCVEQFRPRGSDLDQTFKRFEASFEALDGNGLEIARTLSSFAQLDVGPMQPVDGLLAAYDPSAHVVDDLFDGKIAFAALLNFPLTTLDERLRQGEGWSRRQWAEARLANRFARRVPAAVNREIAKAGADADLYIADYNVYVHHLVDDQGARLFPKGKRLLSHWNLRDELKAQYADPQGLARQRAIAKVMERIVTQTIPAAVVNDPTADWNPWTNAVRPAPADEIEGGAKPRAKVDGAREADQRYARILANFRAQRAADPYSPSAPTLIARKFELERELPEARVVAMLEEVLGAPEIKRIAALIEARLGRKLEPFDIWYPGFKPRARQSEAELDTMTRKRYPTPAAFAKDLPNVLQRLGFAPEKAAWLAERIAVDPARGSGHAMGAARRGDQAHLRTRVGPDGMDYKGFNIAVHELGHNVEQTFSLYGVDSTLLQGVPNTAFTEAIAFVFQARDLEVLGLPGPGAEEQRLRAVSDLWDAYEISGVALVDLGIWKWMYAHPQATPAQLREATLGIARDVWNRWYAPVLGARDVPLLAIYSHIVSNVLYVPDYPVGRLISAQIEDHLAALPKGATLGSEVERMTTVGAVSPDLWMKKATGSPVSATPLVRAAARALDAMPAQGATGSR</sequence>
<evidence type="ECO:0000313" key="2">
    <source>
        <dbReference type="EMBL" id="ABC83478.1"/>
    </source>
</evidence>
<reference evidence="2 3" key="1">
    <citation type="submission" date="2006-01" db="EMBL/GenBank/DDBJ databases">
        <title>Complete sequence of Anaeromyxobacter dehalogenans 2CP-C.</title>
        <authorList>
            <consortium name="US DOE Joint Genome Institute"/>
            <person name="Copeland A."/>
            <person name="Lucas S."/>
            <person name="Lapidus A."/>
            <person name="Barry K."/>
            <person name="Detter J.C."/>
            <person name="Glavina T."/>
            <person name="Hammon N."/>
            <person name="Israni S."/>
            <person name="Pitluck S."/>
            <person name="Brettin T."/>
            <person name="Bruce D."/>
            <person name="Han C."/>
            <person name="Tapia R."/>
            <person name="Gilna P."/>
            <person name="Kiss H."/>
            <person name="Schmutz J."/>
            <person name="Larimer F."/>
            <person name="Land M."/>
            <person name="Kyrpides N."/>
            <person name="Anderson I."/>
            <person name="Sanford R.A."/>
            <person name="Ritalahti K.M."/>
            <person name="Thomas H.S."/>
            <person name="Kirby J.R."/>
            <person name="Zhulin I.B."/>
            <person name="Loeffler F.E."/>
            <person name="Richardson P."/>
        </authorList>
    </citation>
    <scope>NUCLEOTIDE SEQUENCE [LARGE SCALE GENOMIC DNA]</scope>
    <source>
        <strain evidence="2 3">2CP-C</strain>
    </source>
</reference>